<accession>A0AAW6UK69</accession>
<feature type="transmembrane region" description="Helical" evidence="1">
    <location>
        <begin position="308"/>
        <end position="324"/>
    </location>
</feature>
<feature type="transmembrane region" description="Helical" evidence="1">
    <location>
        <begin position="249"/>
        <end position="269"/>
    </location>
</feature>
<dbReference type="Proteomes" id="UP001159001">
    <property type="component" value="Unassembled WGS sequence"/>
</dbReference>
<reference evidence="2" key="1">
    <citation type="submission" date="2022-10" db="EMBL/GenBank/DDBJ databases">
        <title>Bacterial isolates recovered from the One Health project in Brazil.</title>
        <authorList>
            <person name="Valiatti T.B."/>
            <person name="Santos F."/>
            <person name="Cayo R."/>
            <person name="Gales A.C."/>
        </authorList>
    </citation>
    <scope>NUCLEOTIDE SEQUENCE</scope>
    <source>
        <strain evidence="2">PVR188</strain>
    </source>
</reference>
<keyword evidence="1" id="KW-0812">Transmembrane</keyword>
<sequence length="534" mass="61192">MNNRIFNLSNLIILIPFIFIFIIEYLTPMQSDDFVYYIKGNSIAVHLNHYFSWSGRFVSDYFSTLLLSTDSQILKSTTIAIIVTILLFFITKIGNSLNKSNRYFNLQFLTLFFIYWITIPNIGQIVFWIVGAANYLLTNLFVVTFIYALIRYFKERKGITLLLLVSFFAGCSNENTTWIVLLTSLITSSFLYYKEKNKILFLSTLLVFIGFSVLIFSPGNLNRAALSTEFYELSLVSKIWLFLSDKLPYALSKTWIPILVSLVLLTSYIKNKKCNNFYLSLLFIILGLLSTLSMVVSPTFPTRALSGPHLFYIISCSFSISHILNTKNKSIISLSTLSVISTLSLVSFIYSYSQIIFSYNSVNAQQKIRKYQISKSIIENQKIDKIPNFYYPKSLRAGDSIDLYNDPNATGKYYNLSNSVNVYPINYNYSVIINGKKIPLPDSENTGISNIYIGKDTLLRDTSIAIEFDSVNKFTPDTKFIVKTKNGKYYEYKNLKVDTLYGMNVVGFIIPVVPSDIYSISYKRYNETDVTIKI</sequence>
<feature type="transmembrane region" description="Helical" evidence="1">
    <location>
        <begin position="199"/>
        <end position="217"/>
    </location>
</feature>
<evidence type="ECO:0000256" key="1">
    <source>
        <dbReference type="SAM" id="Phobius"/>
    </source>
</evidence>
<dbReference type="RefSeq" id="WP_196731796.1">
    <property type="nucleotide sequence ID" value="NZ_JADSTA010000005.1"/>
</dbReference>
<feature type="transmembrane region" description="Helical" evidence="1">
    <location>
        <begin position="125"/>
        <end position="149"/>
    </location>
</feature>
<proteinExistence type="predicted"/>
<protein>
    <submittedName>
        <fullName evidence="2">DUF6056 family protein</fullName>
    </submittedName>
</protein>
<evidence type="ECO:0000313" key="2">
    <source>
        <dbReference type="EMBL" id="MDI9094422.1"/>
    </source>
</evidence>
<feature type="transmembrane region" description="Helical" evidence="1">
    <location>
        <begin position="6"/>
        <end position="27"/>
    </location>
</feature>
<dbReference type="InterPro" id="IPR045691">
    <property type="entry name" value="DUF6056"/>
</dbReference>
<dbReference type="AlphaFoldDB" id="A0AAW6UK69"/>
<feature type="transmembrane region" description="Helical" evidence="1">
    <location>
        <begin position="276"/>
        <end position="296"/>
    </location>
</feature>
<evidence type="ECO:0000313" key="3">
    <source>
        <dbReference type="Proteomes" id="UP001159001"/>
    </source>
</evidence>
<keyword evidence="1" id="KW-1133">Transmembrane helix</keyword>
<keyword evidence="1" id="KW-0472">Membrane</keyword>
<gene>
    <name evidence="2" type="ORF">OGX73_17500</name>
</gene>
<feature type="transmembrane region" description="Helical" evidence="1">
    <location>
        <begin position="103"/>
        <end position="119"/>
    </location>
</feature>
<feature type="transmembrane region" description="Helical" evidence="1">
    <location>
        <begin position="73"/>
        <end position="91"/>
    </location>
</feature>
<feature type="transmembrane region" description="Helical" evidence="1">
    <location>
        <begin position="331"/>
        <end position="352"/>
    </location>
</feature>
<name>A0AAW6UK69_PRORE</name>
<organism evidence="2 3">
    <name type="scientific">Providencia rettgeri</name>
    <dbReference type="NCBI Taxonomy" id="587"/>
    <lineage>
        <taxon>Bacteria</taxon>
        <taxon>Pseudomonadati</taxon>
        <taxon>Pseudomonadota</taxon>
        <taxon>Gammaproteobacteria</taxon>
        <taxon>Enterobacterales</taxon>
        <taxon>Morganellaceae</taxon>
        <taxon>Providencia</taxon>
    </lineage>
</organism>
<dbReference type="EMBL" id="JAOWIN010000014">
    <property type="protein sequence ID" value="MDI9094422.1"/>
    <property type="molecule type" value="Genomic_DNA"/>
</dbReference>
<comment type="caution">
    <text evidence="2">The sequence shown here is derived from an EMBL/GenBank/DDBJ whole genome shotgun (WGS) entry which is preliminary data.</text>
</comment>
<dbReference type="Pfam" id="PF19528">
    <property type="entry name" value="DUF6056"/>
    <property type="match status" value="1"/>
</dbReference>